<keyword evidence="2" id="KW-1185">Reference proteome</keyword>
<organism evidence="1 2">
    <name type="scientific">Phaseolus coccineus</name>
    <name type="common">Scarlet runner bean</name>
    <name type="synonym">Phaseolus multiflorus</name>
    <dbReference type="NCBI Taxonomy" id="3886"/>
    <lineage>
        <taxon>Eukaryota</taxon>
        <taxon>Viridiplantae</taxon>
        <taxon>Streptophyta</taxon>
        <taxon>Embryophyta</taxon>
        <taxon>Tracheophyta</taxon>
        <taxon>Spermatophyta</taxon>
        <taxon>Magnoliopsida</taxon>
        <taxon>eudicotyledons</taxon>
        <taxon>Gunneridae</taxon>
        <taxon>Pentapetalae</taxon>
        <taxon>rosids</taxon>
        <taxon>fabids</taxon>
        <taxon>Fabales</taxon>
        <taxon>Fabaceae</taxon>
        <taxon>Papilionoideae</taxon>
        <taxon>50 kb inversion clade</taxon>
        <taxon>NPAAA clade</taxon>
        <taxon>indigoferoid/millettioid clade</taxon>
        <taxon>Phaseoleae</taxon>
        <taxon>Phaseolus</taxon>
    </lineage>
</organism>
<dbReference type="EMBL" id="JAYMYR010000004">
    <property type="protein sequence ID" value="KAK7366562.1"/>
    <property type="molecule type" value="Genomic_DNA"/>
</dbReference>
<name>A0AAN9N9U0_PHACN</name>
<comment type="caution">
    <text evidence="1">The sequence shown here is derived from an EMBL/GenBank/DDBJ whole genome shotgun (WGS) entry which is preliminary data.</text>
</comment>
<dbReference type="PANTHER" id="PTHR31479:SF2">
    <property type="entry name" value="ALPHA_BETA-HYDROLASES SUPERFAMILY PROTEIN"/>
    <property type="match status" value="1"/>
</dbReference>
<evidence type="ECO:0000313" key="2">
    <source>
        <dbReference type="Proteomes" id="UP001374584"/>
    </source>
</evidence>
<evidence type="ECO:0000313" key="1">
    <source>
        <dbReference type="EMBL" id="KAK7366562.1"/>
    </source>
</evidence>
<reference evidence="1 2" key="1">
    <citation type="submission" date="2024-01" db="EMBL/GenBank/DDBJ databases">
        <title>The genomes of 5 underutilized Papilionoideae crops provide insights into root nodulation and disease resistanc.</title>
        <authorList>
            <person name="Jiang F."/>
        </authorList>
    </citation>
    <scope>NUCLEOTIDE SEQUENCE [LARGE SCALE GENOMIC DNA]</scope>
    <source>
        <strain evidence="1">JINMINGXINNONG_FW02</strain>
        <tissue evidence="1">Leaves</tissue>
    </source>
</reference>
<protein>
    <submittedName>
        <fullName evidence="1">Uncharacterized protein</fullName>
    </submittedName>
</protein>
<proteinExistence type="predicted"/>
<sequence length="101" mass="10783">MLCAIRGTIAKARSVSCDIELDIHVGRNRLHQTSRSEIAIHAVRNMVATVGGSNICIVTAGLTIAMKAKQKSLPFAALSSWVPCLFVNPSDPICCESISDT</sequence>
<dbReference type="PANTHER" id="PTHR31479">
    <property type="entry name" value="ALPHA/BETA-HYDROLASES SUPERFAMILY PROTEIN"/>
    <property type="match status" value="1"/>
</dbReference>
<gene>
    <name evidence="1" type="ORF">VNO80_08555</name>
</gene>
<dbReference type="Proteomes" id="UP001374584">
    <property type="component" value="Unassembled WGS sequence"/>
</dbReference>
<dbReference type="AlphaFoldDB" id="A0AAN9N9U0"/>
<accession>A0AAN9N9U0</accession>